<comment type="caution">
    <text evidence="1">The sequence shown here is derived from an EMBL/GenBank/DDBJ whole genome shotgun (WGS) entry which is preliminary data.</text>
</comment>
<proteinExistence type="predicted"/>
<dbReference type="EMBL" id="JAENHL010000006">
    <property type="protein sequence ID" value="MBK1866539.1"/>
    <property type="molecule type" value="Genomic_DNA"/>
</dbReference>
<reference evidence="1" key="1">
    <citation type="submission" date="2021-01" db="EMBL/GenBank/DDBJ databases">
        <authorList>
            <person name="Sun Q."/>
        </authorList>
    </citation>
    <scope>NUCLEOTIDE SEQUENCE</scope>
    <source>
        <strain evidence="1">YIM B02566</strain>
    </source>
</reference>
<name>A0ACC5R1K6_9HYPH</name>
<sequence length="332" mass="37044">MSEVVHRRVVKDEDGMRLDRWFRIHFPQVTFAYLNKLARTGQLRVAGKRVKPNARLAEGQEVRVPPLAFESRPADAPEAEAKPLSKEEKKLFQSMIIHEDKDIYVLNKPAGLAVQGGTKTHRHVDGLLIGLGAELGERPRLIHRLDRETSGVLVIAKRRAVAASLGKLFATRTVRKIYWAGVKGVPKPPQGKIDIALIKAAGPDGDRVRAAAEDEEEAQRAVTHYSVIDKAAPVIAWMSLKPSTGRQHQLRAHMAHIGHPILGDDKYEGDKDLPAAIPNRLHLHARRIVFPHPRGGTVDVTAPLPPHMLETWALFGFDPQRYDEGPQEKNRK</sequence>
<protein>
    <submittedName>
        <fullName evidence="1">RluA family pseudouridine synthase</fullName>
    </submittedName>
</protein>
<organism evidence="1 2">
    <name type="scientific">Taklimakanibacter albus</name>
    <dbReference type="NCBI Taxonomy" id="2800327"/>
    <lineage>
        <taxon>Bacteria</taxon>
        <taxon>Pseudomonadati</taxon>
        <taxon>Pseudomonadota</taxon>
        <taxon>Alphaproteobacteria</taxon>
        <taxon>Hyphomicrobiales</taxon>
        <taxon>Aestuariivirgaceae</taxon>
        <taxon>Taklimakanibacter</taxon>
    </lineage>
</organism>
<evidence type="ECO:0000313" key="2">
    <source>
        <dbReference type="Proteomes" id="UP000616151"/>
    </source>
</evidence>
<keyword evidence="2" id="KW-1185">Reference proteome</keyword>
<dbReference type="Proteomes" id="UP000616151">
    <property type="component" value="Unassembled WGS sequence"/>
</dbReference>
<evidence type="ECO:0000313" key="1">
    <source>
        <dbReference type="EMBL" id="MBK1866539.1"/>
    </source>
</evidence>
<accession>A0ACC5R1K6</accession>
<gene>
    <name evidence="1" type="ORF">JHL16_09265</name>
</gene>